<reference evidence="1 2" key="1">
    <citation type="submission" date="2020-08" db="EMBL/GenBank/DDBJ databases">
        <authorList>
            <person name="Sun Q."/>
            <person name="Inoue M."/>
        </authorList>
    </citation>
    <scope>NUCLEOTIDE SEQUENCE [LARGE SCALE GENOMIC DNA]</scope>
    <source>
        <strain evidence="1 2">CCM 8938</strain>
    </source>
</reference>
<evidence type="ECO:0000313" key="2">
    <source>
        <dbReference type="Proteomes" id="UP000652755"/>
    </source>
</evidence>
<dbReference type="Proteomes" id="UP000652755">
    <property type="component" value="Unassembled WGS sequence"/>
</dbReference>
<gene>
    <name evidence="1" type="ORF">H7U22_11355</name>
</gene>
<proteinExistence type="predicted"/>
<accession>A0ABR7KSE2</accession>
<evidence type="ECO:0000313" key="1">
    <source>
        <dbReference type="EMBL" id="MBC6111018.1"/>
    </source>
</evidence>
<dbReference type="RefSeq" id="WP_379016999.1">
    <property type="nucleotide sequence ID" value="NZ_JBHRVK010000001.1"/>
</dbReference>
<comment type="caution">
    <text evidence="1">The sequence shown here is derived from an EMBL/GenBank/DDBJ whole genome shotgun (WGS) entry which is preliminary data.</text>
</comment>
<name>A0ABR7KSE2_9SPHI</name>
<organism evidence="1 2">
    <name type="scientific">Pedobacter fastidiosus</name>
    <dbReference type="NCBI Taxonomy" id="2765361"/>
    <lineage>
        <taxon>Bacteria</taxon>
        <taxon>Pseudomonadati</taxon>
        <taxon>Bacteroidota</taxon>
        <taxon>Sphingobacteriia</taxon>
        <taxon>Sphingobacteriales</taxon>
        <taxon>Sphingobacteriaceae</taxon>
        <taxon>Pedobacter</taxon>
    </lineage>
</organism>
<sequence>MPLLSLTQPLLNGLLTALPFSPDCSEHEATAFSADGAVKWKAPKESLWDRKTLKS</sequence>
<keyword evidence="2" id="KW-1185">Reference proteome</keyword>
<dbReference type="EMBL" id="JACRYL010000009">
    <property type="protein sequence ID" value="MBC6111018.1"/>
    <property type="molecule type" value="Genomic_DNA"/>
</dbReference>
<protein>
    <submittedName>
        <fullName evidence="1">Uncharacterized protein</fullName>
    </submittedName>
</protein>